<dbReference type="EMBL" id="JACHGY010000001">
    <property type="protein sequence ID" value="MBB6430098.1"/>
    <property type="molecule type" value="Genomic_DNA"/>
</dbReference>
<protein>
    <submittedName>
        <fullName evidence="2">Uncharacterized protein</fullName>
    </submittedName>
</protein>
<reference evidence="2 3" key="1">
    <citation type="submission" date="2020-08" db="EMBL/GenBank/DDBJ databases">
        <title>Genomic Encyclopedia of Type Strains, Phase IV (KMG-IV): sequencing the most valuable type-strain genomes for metagenomic binning, comparative biology and taxonomic classification.</title>
        <authorList>
            <person name="Goeker M."/>
        </authorList>
    </citation>
    <scope>NUCLEOTIDE SEQUENCE [LARGE SCALE GENOMIC DNA]</scope>
    <source>
        <strain evidence="2 3">DSM 103725</strain>
    </source>
</reference>
<dbReference type="Proteomes" id="UP000541810">
    <property type="component" value="Unassembled WGS sequence"/>
</dbReference>
<feature type="signal peptide" evidence="1">
    <location>
        <begin position="1"/>
        <end position="22"/>
    </location>
</feature>
<gene>
    <name evidence="2" type="ORF">HNQ40_001904</name>
</gene>
<evidence type="ECO:0000256" key="1">
    <source>
        <dbReference type="SAM" id="SignalP"/>
    </source>
</evidence>
<evidence type="ECO:0000313" key="2">
    <source>
        <dbReference type="EMBL" id="MBB6430098.1"/>
    </source>
</evidence>
<organism evidence="2 3">
    <name type="scientific">Algisphaera agarilytica</name>
    <dbReference type="NCBI Taxonomy" id="1385975"/>
    <lineage>
        <taxon>Bacteria</taxon>
        <taxon>Pseudomonadati</taxon>
        <taxon>Planctomycetota</taxon>
        <taxon>Phycisphaerae</taxon>
        <taxon>Phycisphaerales</taxon>
        <taxon>Phycisphaeraceae</taxon>
        <taxon>Algisphaera</taxon>
    </lineage>
</organism>
<keyword evidence="3" id="KW-1185">Reference proteome</keyword>
<sequence>MQKFLTLTALTATLTLAGLAQASPQVDRAHHARENAVAAKQQDAVYNLVPAKNVTASKTRPAYGHMIQGGRGTR</sequence>
<proteinExistence type="predicted"/>
<name>A0A7X0LLL9_9BACT</name>
<feature type="chain" id="PRO_5031434628" evidence="1">
    <location>
        <begin position="23"/>
        <end position="74"/>
    </location>
</feature>
<keyword evidence="1" id="KW-0732">Signal</keyword>
<accession>A0A7X0LLL9</accession>
<comment type="caution">
    <text evidence="2">The sequence shown here is derived from an EMBL/GenBank/DDBJ whole genome shotgun (WGS) entry which is preliminary data.</text>
</comment>
<evidence type="ECO:0000313" key="3">
    <source>
        <dbReference type="Proteomes" id="UP000541810"/>
    </source>
</evidence>
<dbReference type="RefSeq" id="WP_184677637.1">
    <property type="nucleotide sequence ID" value="NZ_JACHGY010000001.1"/>
</dbReference>
<dbReference type="AlphaFoldDB" id="A0A7X0LLL9"/>